<feature type="region of interest" description="Disordered" evidence="1">
    <location>
        <begin position="1"/>
        <end position="45"/>
    </location>
</feature>
<organism evidence="3 4">
    <name type="scientific">Labedella endophytica</name>
    <dbReference type="NCBI Taxonomy" id="1523160"/>
    <lineage>
        <taxon>Bacteria</taxon>
        <taxon>Bacillati</taxon>
        <taxon>Actinomycetota</taxon>
        <taxon>Actinomycetes</taxon>
        <taxon>Micrococcales</taxon>
        <taxon>Microbacteriaceae</taxon>
        <taxon>Labedella</taxon>
    </lineage>
</organism>
<keyword evidence="2" id="KW-0472">Membrane</keyword>
<proteinExistence type="predicted"/>
<keyword evidence="4" id="KW-1185">Reference proteome</keyword>
<feature type="compositionally biased region" description="Basic and acidic residues" evidence="1">
    <location>
        <begin position="1"/>
        <end position="12"/>
    </location>
</feature>
<dbReference type="EMBL" id="RZGZ01000001">
    <property type="protein sequence ID" value="RUR03187.1"/>
    <property type="molecule type" value="Genomic_DNA"/>
</dbReference>
<protein>
    <submittedName>
        <fullName evidence="3">Uncharacterized protein</fullName>
    </submittedName>
</protein>
<dbReference type="AlphaFoldDB" id="A0A3S1CU57"/>
<feature type="transmembrane region" description="Helical" evidence="2">
    <location>
        <begin position="51"/>
        <end position="73"/>
    </location>
</feature>
<evidence type="ECO:0000256" key="2">
    <source>
        <dbReference type="SAM" id="Phobius"/>
    </source>
</evidence>
<sequence length="98" mass="10061">MDGRDASDEKGDTMGSIAVRPHDASVAADQQTETEWPSEIDRSREPLSPGVTALIGIAALALSAVCTTLLLTFASTSIGTSLIDDGTSGSSVVHTVDD</sequence>
<keyword evidence="2" id="KW-1133">Transmembrane helix</keyword>
<evidence type="ECO:0000313" key="3">
    <source>
        <dbReference type="EMBL" id="RUR03187.1"/>
    </source>
</evidence>
<evidence type="ECO:0000313" key="4">
    <source>
        <dbReference type="Proteomes" id="UP000274909"/>
    </source>
</evidence>
<gene>
    <name evidence="3" type="ORF">ELQ94_01125</name>
</gene>
<dbReference type="RefSeq" id="WP_127046336.1">
    <property type="nucleotide sequence ID" value="NZ_RZGZ01000001.1"/>
</dbReference>
<comment type="caution">
    <text evidence="3">The sequence shown here is derived from an EMBL/GenBank/DDBJ whole genome shotgun (WGS) entry which is preliminary data.</text>
</comment>
<dbReference type="Proteomes" id="UP000274909">
    <property type="component" value="Unassembled WGS sequence"/>
</dbReference>
<accession>A0A3S1CU57</accession>
<keyword evidence="2" id="KW-0812">Transmembrane</keyword>
<reference evidence="3 4" key="1">
    <citation type="submission" date="2018-12" db="EMBL/GenBank/DDBJ databases">
        <authorList>
            <person name="Li F."/>
        </authorList>
    </citation>
    <scope>NUCLEOTIDE SEQUENCE [LARGE SCALE GENOMIC DNA]</scope>
    <source>
        <strain evidence="3 4">EGI 6500705</strain>
    </source>
</reference>
<name>A0A3S1CU57_9MICO</name>
<evidence type="ECO:0000256" key="1">
    <source>
        <dbReference type="SAM" id="MobiDB-lite"/>
    </source>
</evidence>